<protein>
    <submittedName>
        <fullName evidence="6">8-oxo-dGTP diphosphatase</fullName>
    </submittedName>
</protein>
<dbReference type="PROSITE" id="PS51462">
    <property type="entry name" value="NUDIX"/>
    <property type="match status" value="1"/>
</dbReference>
<keyword evidence="3" id="KW-0460">Magnesium</keyword>
<dbReference type="CDD" id="cd02883">
    <property type="entry name" value="NUDIX_Hydrolase"/>
    <property type="match status" value="1"/>
</dbReference>
<proteinExistence type="inferred from homology"/>
<organism evidence="6 7">
    <name type="scientific">Brevibacillus centrosporus</name>
    <dbReference type="NCBI Taxonomy" id="54910"/>
    <lineage>
        <taxon>Bacteria</taxon>
        <taxon>Bacillati</taxon>
        <taxon>Bacillota</taxon>
        <taxon>Bacilli</taxon>
        <taxon>Bacillales</taxon>
        <taxon>Paenibacillaceae</taxon>
        <taxon>Brevibacillus</taxon>
    </lineage>
</organism>
<evidence type="ECO:0000313" key="7">
    <source>
        <dbReference type="Proteomes" id="UP000198915"/>
    </source>
</evidence>
<evidence type="ECO:0000256" key="2">
    <source>
        <dbReference type="ARBA" id="ARBA00022801"/>
    </source>
</evidence>
<dbReference type="Proteomes" id="UP000198915">
    <property type="component" value="Unassembled WGS sequence"/>
</dbReference>
<dbReference type="PANTHER" id="PTHR43046">
    <property type="entry name" value="GDP-MANNOSE MANNOSYL HYDROLASE"/>
    <property type="match status" value="1"/>
</dbReference>
<dbReference type="STRING" id="1884381.SAMN05518846_10139"/>
<dbReference type="GO" id="GO:0016787">
    <property type="term" value="F:hydrolase activity"/>
    <property type="evidence" value="ECO:0007669"/>
    <property type="project" value="UniProtKB-KW"/>
</dbReference>
<evidence type="ECO:0000256" key="1">
    <source>
        <dbReference type="ARBA" id="ARBA00001946"/>
    </source>
</evidence>
<reference evidence="7" key="1">
    <citation type="submission" date="2016-10" db="EMBL/GenBank/DDBJ databases">
        <authorList>
            <person name="Varghese N."/>
            <person name="Submissions S."/>
        </authorList>
    </citation>
    <scope>NUCLEOTIDE SEQUENCE [LARGE SCALE GENOMIC DNA]</scope>
    <source>
        <strain evidence="7">OK042</strain>
    </source>
</reference>
<dbReference type="InterPro" id="IPR020476">
    <property type="entry name" value="Nudix_hydrolase"/>
</dbReference>
<sequence length="144" mass="16466">MKRVDVVSAIIRDEGGRILLVKNKQGDSHYWGPPGGAVEAGETLEQALIREVKEETGYRIHVMGLSSVREVFFEKWENHVIFFAFFAKIIDGAIQINDPDEEIMEVLWADYEEAKARMPFLTEALKLTADGEKIWPFYAFEGTR</sequence>
<dbReference type="PANTHER" id="PTHR43046:SF12">
    <property type="entry name" value="GDP-MANNOSE MANNOSYL HYDROLASE"/>
    <property type="match status" value="1"/>
</dbReference>
<dbReference type="Pfam" id="PF00293">
    <property type="entry name" value="NUDIX"/>
    <property type="match status" value="1"/>
</dbReference>
<dbReference type="InterPro" id="IPR015797">
    <property type="entry name" value="NUDIX_hydrolase-like_dom_sf"/>
</dbReference>
<keyword evidence="7" id="KW-1185">Reference proteome</keyword>
<feature type="domain" description="Nudix hydrolase" evidence="5">
    <location>
        <begin position="2"/>
        <end position="133"/>
    </location>
</feature>
<dbReference type="RefSeq" id="WP_092266507.1">
    <property type="nucleotide sequence ID" value="NZ_FORT01000001.1"/>
</dbReference>
<evidence type="ECO:0000256" key="3">
    <source>
        <dbReference type="ARBA" id="ARBA00022842"/>
    </source>
</evidence>
<dbReference type="EMBL" id="FORT01000001">
    <property type="protein sequence ID" value="SFI73950.1"/>
    <property type="molecule type" value="Genomic_DNA"/>
</dbReference>
<dbReference type="InterPro" id="IPR020084">
    <property type="entry name" value="NUDIX_hydrolase_CS"/>
</dbReference>
<gene>
    <name evidence="6" type="ORF">SAMN05518846_10139</name>
</gene>
<evidence type="ECO:0000313" key="6">
    <source>
        <dbReference type="EMBL" id="SFI73950.1"/>
    </source>
</evidence>
<evidence type="ECO:0000256" key="4">
    <source>
        <dbReference type="RuleBase" id="RU003476"/>
    </source>
</evidence>
<comment type="similarity">
    <text evidence="4">Belongs to the Nudix hydrolase family.</text>
</comment>
<dbReference type="PROSITE" id="PS00893">
    <property type="entry name" value="NUDIX_BOX"/>
    <property type="match status" value="1"/>
</dbReference>
<comment type="cofactor">
    <cofactor evidence="1">
        <name>Mg(2+)</name>
        <dbReference type="ChEBI" id="CHEBI:18420"/>
    </cofactor>
</comment>
<evidence type="ECO:0000259" key="5">
    <source>
        <dbReference type="PROSITE" id="PS51462"/>
    </source>
</evidence>
<name>A0A1I3KNL3_9BACL</name>
<dbReference type="PRINTS" id="PR00502">
    <property type="entry name" value="NUDIXFAMILY"/>
</dbReference>
<dbReference type="Gene3D" id="3.90.79.10">
    <property type="entry name" value="Nucleoside Triphosphate Pyrophosphohydrolase"/>
    <property type="match status" value="1"/>
</dbReference>
<dbReference type="SUPFAM" id="SSF55811">
    <property type="entry name" value="Nudix"/>
    <property type="match status" value="1"/>
</dbReference>
<dbReference type="InterPro" id="IPR000086">
    <property type="entry name" value="NUDIX_hydrolase_dom"/>
</dbReference>
<keyword evidence="2 4" id="KW-0378">Hydrolase</keyword>
<accession>A0A1I3KNL3</accession>
<dbReference type="AlphaFoldDB" id="A0A1I3KNL3"/>